<dbReference type="InterPro" id="IPR051785">
    <property type="entry name" value="MMCE/EMCE_epimerase"/>
</dbReference>
<dbReference type="PANTHER" id="PTHR43048">
    <property type="entry name" value="METHYLMALONYL-COA EPIMERASE"/>
    <property type="match status" value="1"/>
</dbReference>
<evidence type="ECO:0000313" key="3">
    <source>
        <dbReference type="EMBL" id="MEQ2364288.1"/>
    </source>
</evidence>
<reference evidence="3 4" key="1">
    <citation type="submission" date="2024-03" db="EMBL/GenBank/DDBJ databases">
        <title>Human intestinal bacterial collection.</title>
        <authorList>
            <person name="Pauvert C."/>
            <person name="Hitch T.C.A."/>
            <person name="Clavel T."/>
        </authorList>
    </citation>
    <scope>NUCLEOTIDE SEQUENCE [LARGE SCALE GENOMIC DNA]</scope>
    <source>
        <strain evidence="3 4">CLA-AA-H190</strain>
    </source>
</reference>
<dbReference type="PANTHER" id="PTHR43048:SF3">
    <property type="entry name" value="METHYLMALONYL-COA EPIMERASE, MITOCHONDRIAL"/>
    <property type="match status" value="1"/>
</dbReference>
<comment type="caution">
    <text evidence="3">The sequence shown here is derived from an EMBL/GenBank/DDBJ whole genome shotgun (WGS) entry which is preliminary data.</text>
</comment>
<evidence type="ECO:0000256" key="1">
    <source>
        <dbReference type="ARBA" id="ARBA00022723"/>
    </source>
</evidence>
<dbReference type="Proteomes" id="UP001469749">
    <property type="component" value="Unassembled WGS sequence"/>
</dbReference>
<dbReference type="SUPFAM" id="SSF54593">
    <property type="entry name" value="Glyoxalase/Bleomycin resistance protein/Dihydroxybiphenyl dioxygenase"/>
    <property type="match status" value="1"/>
</dbReference>
<name>A0ABV1B2X5_9FIRM</name>
<dbReference type="RefSeq" id="WP_349084221.1">
    <property type="nucleotide sequence ID" value="NZ_JBBMEK010000030.1"/>
</dbReference>
<organism evidence="3 4">
    <name type="scientific">Coprococcus intestinihominis</name>
    <dbReference type="NCBI Taxonomy" id="3133154"/>
    <lineage>
        <taxon>Bacteria</taxon>
        <taxon>Bacillati</taxon>
        <taxon>Bacillota</taxon>
        <taxon>Clostridia</taxon>
        <taxon>Lachnospirales</taxon>
        <taxon>Lachnospiraceae</taxon>
        <taxon>Coprococcus</taxon>
    </lineage>
</organism>
<dbReference type="PROSITE" id="PS51819">
    <property type="entry name" value="VOC"/>
    <property type="match status" value="1"/>
</dbReference>
<gene>
    <name evidence="3" type="ORF">WMO25_04170</name>
</gene>
<accession>A0ABV1B2X5</accession>
<sequence>MENLFANTGIGKHIIRTHHWGIVLPTLEKAEAFMKTFGLQEDYRGHVKAYDSDLIFTKHGNGVDAVEFIIPLSGVLTEFNKGKGGIAHVAYLVDDINAVSEEIKAMGYELLEKEPQEGTEDIIVNFIRPKYTQGILVELIQQVGDINYDATFTSRWGNEK</sequence>
<protein>
    <submittedName>
        <fullName evidence="3">VOC family protein</fullName>
    </submittedName>
</protein>
<dbReference type="Gene3D" id="3.10.180.10">
    <property type="entry name" value="2,3-Dihydroxybiphenyl 1,2-Dioxygenase, domain 1"/>
    <property type="match status" value="1"/>
</dbReference>
<proteinExistence type="predicted"/>
<dbReference type="InterPro" id="IPR037523">
    <property type="entry name" value="VOC_core"/>
</dbReference>
<keyword evidence="1" id="KW-0479">Metal-binding</keyword>
<evidence type="ECO:0000313" key="4">
    <source>
        <dbReference type="Proteomes" id="UP001469749"/>
    </source>
</evidence>
<evidence type="ECO:0000259" key="2">
    <source>
        <dbReference type="PROSITE" id="PS51819"/>
    </source>
</evidence>
<dbReference type="Pfam" id="PF13669">
    <property type="entry name" value="Glyoxalase_4"/>
    <property type="match status" value="1"/>
</dbReference>
<keyword evidence="4" id="KW-1185">Reference proteome</keyword>
<dbReference type="InterPro" id="IPR029068">
    <property type="entry name" value="Glyas_Bleomycin-R_OHBP_Dase"/>
</dbReference>
<feature type="domain" description="VOC" evidence="2">
    <location>
        <begin position="16"/>
        <end position="142"/>
    </location>
</feature>
<dbReference type="EMBL" id="JBBMEK010000030">
    <property type="protein sequence ID" value="MEQ2364288.1"/>
    <property type="molecule type" value="Genomic_DNA"/>
</dbReference>